<dbReference type="AlphaFoldDB" id="A0A7X0PDH6"/>
<name>A0A7X0PDH6_9BURK</name>
<sequence>MNYAFFIHLRATTAWLQLPRERRNALTAEHLHPLLGPGAGLSMRYFDAEAFSAACSDVMLVETADPRAYYFFIERLRDSPLIAHPYFDVVQIVPAIEGGYEAFERHAAAAG</sequence>
<evidence type="ECO:0000313" key="3">
    <source>
        <dbReference type="Proteomes" id="UP000575083"/>
    </source>
</evidence>
<dbReference type="RefSeq" id="WP_184856949.1">
    <property type="nucleotide sequence ID" value="NZ_JACHLK010000003.1"/>
</dbReference>
<dbReference type="InterPro" id="IPR031409">
    <property type="entry name" value="Darcynin"/>
</dbReference>
<reference evidence="2 3" key="1">
    <citation type="submission" date="2020-08" db="EMBL/GenBank/DDBJ databases">
        <title>Functional genomics of gut bacteria from endangered species of beetles.</title>
        <authorList>
            <person name="Carlos-Shanley C."/>
        </authorList>
    </citation>
    <scope>NUCLEOTIDE SEQUENCE [LARGE SCALE GENOMIC DNA]</scope>
    <source>
        <strain evidence="2 3">S00198</strain>
    </source>
</reference>
<dbReference type="Proteomes" id="UP000575083">
    <property type="component" value="Unassembled WGS sequence"/>
</dbReference>
<keyword evidence="3" id="KW-1185">Reference proteome</keyword>
<protein>
    <recommendedName>
        <fullName evidence="4">Darcynin 1</fullName>
    </recommendedName>
</protein>
<dbReference type="Pfam" id="PF17074">
    <property type="entry name" value="Darcynin"/>
    <property type="match status" value="1"/>
</dbReference>
<gene>
    <name evidence="2" type="ORF">HNP48_002218</name>
</gene>
<evidence type="ECO:0008006" key="4">
    <source>
        <dbReference type="Google" id="ProtNLM"/>
    </source>
</evidence>
<organism evidence="2 3">
    <name type="scientific">Acidovorax soli</name>
    <dbReference type="NCBI Taxonomy" id="592050"/>
    <lineage>
        <taxon>Bacteria</taxon>
        <taxon>Pseudomonadati</taxon>
        <taxon>Pseudomonadota</taxon>
        <taxon>Betaproteobacteria</taxon>
        <taxon>Burkholderiales</taxon>
        <taxon>Comamonadaceae</taxon>
        <taxon>Acidovorax</taxon>
    </lineage>
</organism>
<dbReference type="EMBL" id="JACHLK010000003">
    <property type="protein sequence ID" value="MBB6559551.1"/>
    <property type="molecule type" value="Genomic_DNA"/>
</dbReference>
<evidence type="ECO:0000256" key="1">
    <source>
        <dbReference type="ARBA" id="ARBA00006869"/>
    </source>
</evidence>
<evidence type="ECO:0000313" key="2">
    <source>
        <dbReference type="EMBL" id="MBB6559551.1"/>
    </source>
</evidence>
<proteinExistence type="inferred from homology"/>
<accession>A0A7X0PDH6</accession>
<comment type="similarity">
    <text evidence="1">Belongs to the darcynin family.</text>
</comment>
<comment type="caution">
    <text evidence="2">The sequence shown here is derived from an EMBL/GenBank/DDBJ whole genome shotgun (WGS) entry which is preliminary data.</text>
</comment>